<dbReference type="InterPro" id="IPR005119">
    <property type="entry name" value="LysR_subst-bd"/>
</dbReference>
<reference evidence="6" key="1">
    <citation type="submission" date="2014-02" db="EMBL/GenBank/DDBJ databases">
        <title>Expanding our view of genomic diversity in Candidatus Accumulibacter clades.</title>
        <authorList>
            <person name="Skennerton C.T."/>
            <person name="Barr J.J."/>
            <person name="Slater F.R."/>
            <person name="Bond P.L."/>
            <person name="Tyson G.W."/>
        </authorList>
    </citation>
    <scope>NUCLEOTIDE SEQUENCE [LARGE SCALE GENOMIC DNA]</scope>
</reference>
<dbReference type="InterPro" id="IPR058163">
    <property type="entry name" value="LysR-type_TF_proteobact-type"/>
</dbReference>
<evidence type="ECO:0000256" key="2">
    <source>
        <dbReference type="ARBA" id="ARBA00023015"/>
    </source>
</evidence>
<dbReference type="FunFam" id="3.40.190.290:FF:000001">
    <property type="entry name" value="Transcriptional regulator, LysR family"/>
    <property type="match status" value="1"/>
</dbReference>
<comment type="similarity">
    <text evidence="1">Belongs to the LysR transcriptional regulatory family.</text>
</comment>
<keyword evidence="4" id="KW-0804">Transcription</keyword>
<dbReference type="InterPro" id="IPR000847">
    <property type="entry name" value="LysR_HTH_N"/>
</dbReference>
<dbReference type="Proteomes" id="UP000020218">
    <property type="component" value="Unassembled WGS sequence"/>
</dbReference>
<dbReference type="InterPro" id="IPR036390">
    <property type="entry name" value="WH_DNA-bd_sf"/>
</dbReference>
<dbReference type="PATRIC" id="fig|1454001.3.peg.2782"/>
<proteinExistence type="inferred from homology"/>
<dbReference type="Gene3D" id="3.40.190.290">
    <property type="match status" value="1"/>
</dbReference>
<evidence type="ECO:0000313" key="6">
    <source>
        <dbReference type="EMBL" id="EXI65995.1"/>
    </source>
</evidence>
<evidence type="ECO:0000256" key="3">
    <source>
        <dbReference type="ARBA" id="ARBA00023125"/>
    </source>
</evidence>
<evidence type="ECO:0000313" key="7">
    <source>
        <dbReference type="Proteomes" id="UP000020218"/>
    </source>
</evidence>
<dbReference type="EMBL" id="JFAX01000017">
    <property type="protein sequence ID" value="EXI65995.1"/>
    <property type="molecule type" value="Genomic_DNA"/>
</dbReference>
<dbReference type="Pfam" id="PF00126">
    <property type="entry name" value="HTH_1"/>
    <property type="match status" value="1"/>
</dbReference>
<gene>
    <name evidence="6" type="primary">dmlR_4</name>
    <name evidence="6" type="ORF">AW08_02734</name>
</gene>
<keyword evidence="2" id="KW-0805">Transcription regulation</keyword>
<sequence>MKIRNLQDLRVFVLAADSGSLSTAAHTLDLSPAVASASLKRLESDLGAVLLIRSTRSLRLSPEGESLLPAARCALAGLSDALDDIAQLRSSLREELRVSMPSDLGRNHLLAWLDSFLLQHPDVTLRTHVSDRPVDLYQQPVDIAIRYTDMADSGLVALPILAGNRRVLCAAPNYLARHGVPAVPGDLSRHNCLRFRLGNALHEHWRFSLEGQEVVVTVNGNRIADDGDAVHRWALAGHGIAYKSALDVGKSIAAGLLVPLCTEWTTEAAPLSLVCADRRQLSPLVVLLRDHLRLCCENLVDGFKATWPFTPVP</sequence>
<dbReference type="SUPFAM" id="SSF46785">
    <property type="entry name" value="Winged helix' DNA-binding domain"/>
    <property type="match status" value="1"/>
</dbReference>
<dbReference type="GO" id="GO:0003700">
    <property type="term" value="F:DNA-binding transcription factor activity"/>
    <property type="evidence" value="ECO:0007669"/>
    <property type="project" value="InterPro"/>
</dbReference>
<dbReference type="CDD" id="cd08422">
    <property type="entry name" value="PBP2_CrgA_like"/>
    <property type="match status" value="1"/>
</dbReference>
<dbReference type="Gene3D" id="1.10.10.10">
    <property type="entry name" value="Winged helix-like DNA-binding domain superfamily/Winged helix DNA-binding domain"/>
    <property type="match status" value="1"/>
</dbReference>
<comment type="caution">
    <text evidence="6">The sequence shown here is derived from an EMBL/GenBank/DDBJ whole genome shotgun (WGS) entry which is preliminary data.</text>
</comment>
<keyword evidence="3" id="KW-0238">DNA-binding</keyword>
<dbReference type="STRING" id="1454001.AW08_02734"/>
<organism evidence="6 7">
    <name type="scientific">Candidatus Accumulibacter adjunctus</name>
    <dbReference type="NCBI Taxonomy" id="1454001"/>
    <lineage>
        <taxon>Bacteria</taxon>
        <taxon>Pseudomonadati</taxon>
        <taxon>Pseudomonadota</taxon>
        <taxon>Betaproteobacteria</taxon>
        <taxon>Candidatus Accumulibacter</taxon>
    </lineage>
</organism>
<dbReference type="PROSITE" id="PS50931">
    <property type="entry name" value="HTH_LYSR"/>
    <property type="match status" value="1"/>
</dbReference>
<evidence type="ECO:0000256" key="1">
    <source>
        <dbReference type="ARBA" id="ARBA00009437"/>
    </source>
</evidence>
<evidence type="ECO:0000256" key="4">
    <source>
        <dbReference type="ARBA" id="ARBA00023163"/>
    </source>
</evidence>
<dbReference type="PANTHER" id="PTHR30537">
    <property type="entry name" value="HTH-TYPE TRANSCRIPTIONAL REGULATOR"/>
    <property type="match status" value="1"/>
</dbReference>
<keyword evidence="7" id="KW-1185">Reference proteome</keyword>
<dbReference type="AlphaFoldDB" id="A0A011NNL2"/>
<accession>A0A011NNL2</accession>
<dbReference type="Pfam" id="PF03466">
    <property type="entry name" value="LysR_substrate"/>
    <property type="match status" value="1"/>
</dbReference>
<dbReference type="SUPFAM" id="SSF53850">
    <property type="entry name" value="Periplasmic binding protein-like II"/>
    <property type="match status" value="1"/>
</dbReference>
<feature type="domain" description="HTH lysR-type" evidence="5">
    <location>
        <begin position="4"/>
        <end position="61"/>
    </location>
</feature>
<dbReference type="GO" id="GO:0043565">
    <property type="term" value="F:sequence-specific DNA binding"/>
    <property type="evidence" value="ECO:0007669"/>
    <property type="project" value="TreeGrafter"/>
</dbReference>
<dbReference type="InterPro" id="IPR036388">
    <property type="entry name" value="WH-like_DNA-bd_sf"/>
</dbReference>
<name>A0A011NNL2_9PROT</name>
<dbReference type="PANTHER" id="PTHR30537:SF21">
    <property type="entry name" value="HTH-TYPE TRANSCRIPTIONAL REGULATOR SINR-RELATED"/>
    <property type="match status" value="1"/>
</dbReference>
<dbReference type="GO" id="GO:0006351">
    <property type="term" value="P:DNA-templated transcription"/>
    <property type="evidence" value="ECO:0007669"/>
    <property type="project" value="TreeGrafter"/>
</dbReference>
<protein>
    <submittedName>
        <fullName evidence="6">D-malate degradation protein R</fullName>
    </submittedName>
</protein>
<evidence type="ECO:0000259" key="5">
    <source>
        <dbReference type="PROSITE" id="PS50931"/>
    </source>
</evidence>